<name>A0A4R2IS40_9ACTN</name>
<organism evidence="2 3">
    <name type="scientific">Kribbella antiqua</name>
    <dbReference type="NCBI Taxonomy" id="2512217"/>
    <lineage>
        <taxon>Bacteria</taxon>
        <taxon>Bacillati</taxon>
        <taxon>Actinomycetota</taxon>
        <taxon>Actinomycetes</taxon>
        <taxon>Propionibacteriales</taxon>
        <taxon>Kribbellaceae</taxon>
        <taxon>Kribbella</taxon>
    </lineage>
</organism>
<keyword evidence="1" id="KW-0732">Signal</keyword>
<reference evidence="2 3" key="1">
    <citation type="journal article" date="2015" name="Stand. Genomic Sci.">
        <title>Genomic Encyclopedia of Bacterial and Archaeal Type Strains, Phase III: the genomes of soil and plant-associated and newly described type strains.</title>
        <authorList>
            <person name="Whitman W.B."/>
            <person name="Woyke T."/>
            <person name="Klenk H.P."/>
            <person name="Zhou Y."/>
            <person name="Lilburn T.G."/>
            <person name="Beck B.J."/>
            <person name="De Vos P."/>
            <person name="Vandamme P."/>
            <person name="Eisen J.A."/>
            <person name="Garrity G."/>
            <person name="Hugenholtz P."/>
            <person name="Kyrpides N.C."/>
        </authorList>
    </citation>
    <scope>NUCLEOTIDE SEQUENCE [LARGE SCALE GENOMIC DNA]</scope>
    <source>
        <strain evidence="2 3">VKM Ac-2541</strain>
    </source>
</reference>
<dbReference type="RefSeq" id="WP_132148065.1">
    <property type="nucleotide sequence ID" value="NZ_SLWR01000004.1"/>
</dbReference>
<accession>A0A4R2IS40</accession>
<gene>
    <name evidence="2" type="ORF">EV646_104118</name>
</gene>
<feature type="signal peptide" evidence="1">
    <location>
        <begin position="1"/>
        <end position="26"/>
    </location>
</feature>
<sequence length="107" mass="11021">MPNLRTRLITVPLASLALGVGGVALAATTASAHDHPTPIANVGDAVQYGTEQVQLHVDDEALGLYPAIENPFGYTTSHVVPVGVNIVTLTLSGHKAVDDGTGHGHDH</sequence>
<dbReference type="Proteomes" id="UP000295573">
    <property type="component" value="Unassembled WGS sequence"/>
</dbReference>
<dbReference type="OrthoDB" id="3829736at2"/>
<comment type="caution">
    <text evidence="2">The sequence shown here is derived from an EMBL/GenBank/DDBJ whole genome shotgun (WGS) entry which is preliminary data.</text>
</comment>
<dbReference type="AlphaFoldDB" id="A0A4R2IS40"/>
<dbReference type="EMBL" id="SLWR01000004">
    <property type="protein sequence ID" value="TCO48301.1"/>
    <property type="molecule type" value="Genomic_DNA"/>
</dbReference>
<feature type="chain" id="PRO_5020298398" evidence="1">
    <location>
        <begin position="27"/>
        <end position="107"/>
    </location>
</feature>
<evidence type="ECO:0000313" key="2">
    <source>
        <dbReference type="EMBL" id="TCO48301.1"/>
    </source>
</evidence>
<evidence type="ECO:0000256" key="1">
    <source>
        <dbReference type="SAM" id="SignalP"/>
    </source>
</evidence>
<proteinExistence type="predicted"/>
<evidence type="ECO:0000313" key="3">
    <source>
        <dbReference type="Proteomes" id="UP000295573"/>
    </source>
</evidence>
<protein>
    <submittedName>
        <fullName evidence="2">Uncharacterized protein</fullName>
    </submittedName>
</protein>
<keyword evidence="3" id="KW-1185">Reference proteome</keyword>